<dbReference type="Pfam" id="PF07654">
    <property type="entry name" value="C1-set"/>
    <property type="match status" value="1"/>
</dbReference>
<dbReference type="PANTHER" id="PTHR39490:SF8">
    <property type="entry name" value="ZINC FINGER FYVE DOMAIN-CONTAINING PROTEIN 21"/>
    <property type="match status" value="1"/>
</dbReference>
<keyword evidence="3" id="KW-0862">Zinc</keyword>
<dbReference type="Gene3D" id="3.30.40.10">
    <property type="entry name" value="Zinc/RING finger domain, C3HC4 (zinc finger)"/>
    <property type="match status" value="1"/>
</dbReference>
<feature type="domain" description="FYVE-type" evidence="5">
    <location>
        <begin position="40"/>
        <end position="95"/>
    </location>
</feature>
<dbReference type="Pfam" id="PF16696">
    <property type="entry name" value="ZFYVE21_C"/>
    <property type="match status" value="2"/>
</dbReference>
<evidence type="ECO:0000256" key="3">
    <source>
        <dbReference type="ARBA" id="ARBA00022833"/>
    </source>
</evidence>
<dbReference type="PANTHER" id="PTHR39490">
    <property type="entry name" value="ARRESTIN DOMAIN-CONTAINING PROTEIN D"/>
    <property type="match status" value="1"/>
</dbReference>
<proteinExistence type="predicted"/>
<dbReference type="SUPFAM" id="SSF48726">
    <property type="entry name" value="Immunoglobulin"/>
    <property type="match status" value="1"/>
</dbReference>
<dbReference type="Pfam" id="PF01363">
    <property type="entry name" value="FYVE"/>
    <property type="match status" value="1"/>
</dbReference>
<dbReference type="AlphaFoldDB" id="A0A7J6B652"/>
<dbReference type="EMBL" id="JAAGNN010000004">
    <property type="protein sequence ID" value="KAF4089957.1"/>
    <property type="molecule type" value="Genomic_DNA"/>
</dbReference>
<keyword evidence="8" id="KW-1185">Reference proteome</keyword>
<dbReference type="SMART" id="SM00407">
    <property type="entry name" value="IGc1"/>
    <property type="match status" value="1"/>
</dbReference>
<dbReference type="InterPro" id="IPR032031">
    <property type="entry name" value="ZFYVE21_C"/>
</dbReference>
<dbReference type="InterPro" id="IPR007110">
    <property type="entry name" value="Ig-like_dom"/>
</dbReference>
<dbReference type="GO" id="GO:0008270">
    <property type="term" value="F:zinc ion binding"/>
    <property type="evidence" value="ECO:0007669"/>
    <property type="project" value="UniProtKB-KW"/>
</dbReference>
<evidence type="ECO:0000256" key="4">
    <source>
        <dbReference type="PROSITE-ProRule" id="PRU00091"/>
    </source>
</evidence>
<protein>
    <recommendedName>
        <fullName evidence="9">Zinc finger FYVE domain-containing protein 21</fullName>
    </recommendedName>
</protein>
<dbReference type="SUPFAM" id="SSF57903">
    <property type="entry name" value="FYVE/PHD zinc finger"/>
    <property type="match status" value="1"/>
</dbReference>
<dbReference type="InterPro" id="IPR038632">
    <property type="entry name" value="ZFYVE21_C_sf"/>
</dbReference>
<organism evidence="7 8">
    <name type="scientific">Ameiurus melas</name>
    <name type="common">Black bullhead</name>
    <name type="synonym">Silurus melas</name>
    <dbReference type="NCBI Taxonomy" id="219545"/>
    <lineage>
        <taxon>Eukaryota</taxon>
        <taxon>Metazoa</taxon>
        <taxon>Chordata</taxon>
        <taxon>Craniata</taxon>
        <taxon>Vertebrata</taxon>
        <taxon>Euteleostomi</taxon>
        <taxon>Actinopterygii</taxon>
        <taxon>Neopterygii</taxon>
        <taxon>Teleostei</taxon>
        <taxon>Ostariophysi</taxon>
        <taxon>Siluriformes</taxon>
        <taxon>Ictaluridae</taxon>
        <taxon>Ameiurus</taxon>
    </lineage>
</organism>
<accession>A0A7J6B652</accession>
<dbReference type="InterPro" id="IPR013083">
    <property type="entry name" value="Znf_RING/FYVE/PHD"/>
</dbReference>
<dbReference type="PROSITE" id="PS50178">
    <property type="entry name" value="ZF_FYVE"/>
    <property type="match status" value="1"/>
</dbReference>
<name>A0A7J6B652_AMEME</name>
<evidence type="ECO:0008006" key="9">
    <source>
        <dbReference type="Google" id="ProtNLM"/>
    </source>
</evidence>
<dbReference type="InterPro" id="IPR011011">
    <property type="entry name" value="Znf_FYVE_PHD"/>
</dbReference>
<comment type="caution">
    <text evidence="7">The sequence shown here is derived from an EMBL/GenBank/DDBJ whole genome shotgun (WGS) entry which is preliminary data.</text>
</comment>
<dbReference type="InterPro" id="IPR052113">
    <property type="entry name" value="FYVE-type_Zinc_Finger"/>
</dbReference>
<evidence type="ECO:0000259" key="6">
    <source>
        <dbReference type="PROSITE" id="PS50835"/>
    </source>
</evidence>
<feature type="domain" description="Ig-like" evidence="6">
    <location>
        <begin position="303"/>
        <end position="415"/>
    </location>
</feature>
<dbReference type="InterPro" id="IPR036179">
    <property type="entry name" value="Ig-like_dom_sf"/>
</dbReference>
<dbReference type="InterPro" id="IPR013783">
    <property type="entry name" value="Ig-like_fold"/>
</dbReference>
<keyword evidence="1" id="KW-0479">Metal-binding</keyword>
<dbReference type="InterPro" id="IPR000306">
    <property type="entry name" value="Znf_FYVE"/>
</dbReference>
<reference evidence="7 8" key="1">
    <citation type="submission" date="2020-02" db="EMBL/GenBank/DDBJ databases">
        <title>A chromosome-scale genome assembly of the black bullhead catfish (Ameiurus melas).</title>
        <authorList>
            <person name="Wen M."/>
            <person name="Zham M."/>
            <person name="Cabau C."/>
            <person name="Klopp C."/>
            <person name="Donnadieu C."/>
            <person name="Roques C."/>
            <person name="Bouchez O."/>
            <person name="Lampietro C."/>
            <person name="Jouanno E."/>
            <person name="Herpin A."/>
            <person name="Louis A."/>
            <person name="Berthelot C."/>
            <person name="Parey E."/>
            <person name="Roest-Crollius H."/>
            <person name="Braasch I."/>
            <person name="Postlethwait J."/>
            <person name="Robinson-Rechavi M."/>
            <person name="Echchiki A."/>
            <person name="Begum T."/>
            <person name="Montfort J."/>
            <person name="Schartl M."/>
            <person name="Bobe J."/>
            <person name="Guiguen Y."/>
        </authorList>
    </citation>
    <scope>NUCLEOTIDE SEQUENCE [LARGE SCALE GENOMIC DNA]</scope>
    <source>
        <strain evidence="7">M_S1</strain>
        <tissue evidence="7">Blood</tissue>
    </source>
</reference>
<evidence type="ECO:0000259" key="5">
    <source>
        <dbReference type="PROSITE" id="PS50178"/>
    </source>
</evidence>
<dbReference type="SMART" id="SM00064">
    <property type="entry name" value="FYVE"/>
    <property type="match status" value="1"/>
</dbReference>
<evidence type="ECO:0000313" key="7">
    <source>
        <dbReference type="EMBL" id="KAF4089957.1"/>
    </source>
</evidence>
<dbReference type="PROSITE" id="PS50835">
    <property type="entry name" value="IG_LIKE"/>
    <property type="match status" value="1"/>
</dbReference>
<sequence>MSAVPDGKKLVRSPSGLRMVPENGAFSSPFSLAEPQWVPDKECPRCMQCDTKFDFITRKHHCRRCGRCFCDKCCSKKVALPRMCFVDPVRQCGECSLVSQKELDFYDKQLKVLTAGGTFLVTVGFSEKTETMVCRLSNNHRYLFLDGESHFEVELSRISTMQVLTETEGLTPGEKDIHTYTTLLDSHYISEGGMSRATGMLLHYKPPGSQDSQQLRMEAADDKKSASSWLVAMHKAAKLLYESRDQESGGGELACKCAVSLHKEQCVTTSVCLVLKINLCSFLSTFWKNIMIVSTLILLFTLPGLETLVLTQEKVMSVKAGEHVKISCRSDASRDWVLTWVVCLAQGFRPDSATLSWSDNGNAVAGAEVQTSSSERQSDGTFIQSSVLKLSPERWSSGRTYTCHLNHPALSAPLSQSASAEKCS</sequence>
<evidence type="ECO:0000256" key="2">
    <source>
        <dbReference type="ARBA" id="ARBA00022771"/>
    </source>
</evidence>
<dbReference type="CDD" id="cd15727">
    <property type="entry name" value="FYVE_ZF21"/>
    <property type="match status" value="1"/>
</dbReference>
<keyword evidence="2 4" id="KW-0863">Zinc-finger</keyword>
<dbReference type="CDD" id="cd00098">
    <property type="entry name" value="IgC1"/>
    <property type="match status" value="1"/>
</dbReference>
<dbReference type="InterPro" id="IPR003597">
    <property type="entry name" value="Ig_C1-set"/>
</dbReference>
<dbReference type="InterPro" id="IPR017455">
    <property type="entry name" value="Znf_FYVE-rel"/>
</dbReference>
<dbReference type="Gene3D" id="2.60.40.10">
    <property type="entry name" value="Immunoglobulins"/>
    <property type="match status" value="1"/>
</dbReference>
<dbReference type="Gene3D" id="2.30.29.160">
    <property type="entry name" value="Zinc finger FYVE domain-containing protein 21, C-terminal"/>
    <property type="match status" value="1"/>
</dbReference>
<dbReference type="Proteomes" id="UP000593565">
    <property type="component" value="Unassembled WGS sequence"/>
</dbReference>
<gene>
    <name evidence="7" type="ORF">AMELA_G00044190</name>
</gene>
<evidence type="ECO:0000313" key="8">
    <source>
        <dbReference type="Proteomes" id="UP000593565"/>
    </source>
</evidence>
<evidence type="ECO:0000256" key="1">
    <source>
        <dbReference type="ARBA" id="ARBA00022723"/>
    </source>
</evidence>